<dbReference type="PANTHER" id="PTHR42085">
    <property type="entry name" value="F-BOX DOMAIN-CONTAINING PROTEIN"/>
    <property type="match status" value="1"/>
</dbReference>
<sequence>MSSFSQRGLLLGLPPELRIMIYSYLLTFRRGVCIREWPGSPKLLPQRHLKKKKVLRKSAVRLRCWLPILRVNKQIYDETTEFLYSRHTFHFCRAESVLWLDHFNKRSSDMIREMTCFIQKSMWNDICGDTCVQGAQRPLLQSRMKSLRRLTYYFRPLDHWEYPEEMEFRSIRFDTFLTGLIQRSRADHNSPKSKWNFKAAFDQLREIRIVYFPCKFQDQTLAEALTNVSIVASHVRFCKNTEINIIVCVANEQFPWSKTGSPEISLLQILWEEVRHLKDDEAARVLNARMKSNARTATQNSIRMAIDLLSEHISGMSFPINDSATAYWLEKALPMRPTAVS</sequence>
<name>A0AAN7BSE2_9PEZI</name>
<evidence type="ECO:0000313" key="2">
    <source>
        <dbReference type="EMBL" id="KAK4228703.1"/>
    </source>
</evidence>
<dbReference type="Proteomes" id="UP001301958">
    <property type="component" value="Unassembled WGS sequence"/>
</dbReference>
<reference evidence="2" key="2">
    <citation type="submission" date="2023-05" db="EMBL/GenBank/DDBJ databases">
        <authorList>
            <consortium name="Lawrence Berkeley National Laboratory"/>
            <person name="Steindorff A."/>
            <person name="Hensen N."/>
            <person name="Bonometti L."/>
            <person name="Westerberg I."/>
            <person name="Brannstrom I.O."/>
            <person name="Guillou S."/>
            <person name="Cros-Aarteil S."/>
            <person name="Calhoun S."/>
            <person name="Haridas S."/>
            <person name="Kuo A."/>
            <person name="Mondo S."/>
            <person name="Pangilinan J."/>
            <person name="Riley R."/>
            <person name="Labutti K."/>
            <person name="Andreopoulos B."/>
            <person name="Lipzen A."/>
            <person name="Chen C."/>
            <person name="Yanf M."/>
            <person name="Daum C."/>
            <person name="Ng V."/>
            <person name="Clum A."/>
            <person name="Ohm R."/>
            <person name="Martin F."/>
            <person name="Silar P."/>
            <person name="Natvig D."/>
            <person name="Lalanne C."/>
            <person name="Gautier V."/>
            <person name="Ament-Velasquez S.L."/>
            <person name="Kruys A."/>
            <person name="Hutchinson M.I."/>
            <person name="Powell A.J."/>
            <person name="Barry K."/>
            <person name="Miller A.N."/>
            <person name="Grigoriev I.V."/>
            <person name="Debuchy R."/>
            <person name="Gladieux P."/>
            <person name="Thoren M.H."/>
            <person name="Johannesson H."/>
        </authorList>
    </citation>
    <scope>NUCLEOTIDE SEQUENCE</scope>
    <source>
        <strain evidence="2">CBS 990.96</strain>
    </source>
</reference>
<accession>A0AAN7BSE2</accession>
<keyword evidence="3" id="KW-1185">Reference proteome</keyword>
<dbReference type="PANTHER" id="PTHR42085:SF2">
    <property type="entry name" value="F-BOX DOMAIN-CONTAINING PROTEIN"/>
    <property type="match status" value="1"/>
</dbReference>
<dbReference type="InterPro" id="IPR038883">
    <property type="entry name" value="AN11006-like"/>
</dbReference>
<feature type="domain" description="DUF7730" evidence="1">
    <location>
        <begin position="9"/>
        <end position="102"/>
    </location>
</feature>
<dbReference type="Pfam" id="PF24864">
    <property type="entry name" value="DUF7730"/>
    <property type="match status" value="1"/>
</dbReference>
<reference evidence="2" key="1">
    <citation type="journal article" date="2023" name="Mol. Phylogenet. Evol.">
        <title>Genome-scale phylogeny and comparative genomics of the fungal order Sordariales.</title>
        <authorList>
            <person name="Hensen N."/>
            <person name="Bonometti L."/>
            <person name="Westerberg I."/>
            <person name="Brannstrom I.O."/>
            <person name="Guillou S."/>
            <person name="Cros-Aarteil S."/>
            <person name="Calhoun S."/>
            <person name="Haridas S."/>
            <person name="Kuo A."/>
            <person name="Mondo S."/>
            <person name="Pangilinan J."/>
            <person name="Riley R."/>
            <person name="LaButti K."/>
            <person name="Andreopoulos B."/>
            <person name="Lipzen A."/>
            <person name="Chen C."/>
            <person name="Yan M."/>
            <person name="Daum C."/>
            <person name="Ng V."/>
            <person name="Clum A."/>
            <person name="Steindorff A."/>
            <person name="Ohm R.A."/>
            <person name="Martin F."/>
            <person name="Silar P."/>
            <person name="Natvig D.O."/>
            <person name="Lalanne C."/>
            <person name="Gautier V."/>
            <person name="Ament-Velasquez S.L."/>
            <person name="Kruys A."/>
            <person name="Hutchinson M.I."/>
            <person name="Powell A.J."/>
            <person name="Barry K."/>
            <person name="Miller A.N."/>
            <person name="Grigoriev I.V."/>
            <person name="Debuchy R."/>
            <person name="Gladieux P."/>
            <person name="Hiltunen Thoren M."/>
            <person name="Johannesson H."/>
        </authorList>
    </citation>
    <scope>NUCLEOTIDE SEQUENCE</scope>
    <source>
        <strain evidence="2">CBS 990.96</strain>
    </source>
</reference>
<protein>
    <recommendedName>
        <fullName evidence="1">DUF7730 domain-containing protein</fullName>
    </recommendedName>
</protein>
<dbReference type="EMBL" id="MU865316">
    <property type="protein sequence ID" value="KAK4228703.1"/>
    <property type="molecule type" value="Genomic_DNA"/>
</dbReference>
<dbReference type="AlphaFoldDB" id="A0AAN7BSE2"/>
<gene>
    <name evidence="2" type="ORF">QBC38DRAFT_442627</name>
</gene>
<organism evidence="2 3">
    <name type="scientific">Podospora fimiseda</name>
    <dbReference type="NCBI Taxonomy" id="252190"/>
    <lineage>
        <taxon>Eukaryota</taxon>
        <taxon>Fungi</taxon>
        <taxon>Dikarya</taxon>
        <taxon>Ascomycota</taxon>
        <taxon>Pezizomycotina</taxon>
        <taxon>Sordariomycetes</taxon>
        <taxon>Sordariomycetidae</taxon>
        <taxon>Sordariales</taxon>
        <taxon>Podosporaceae</taxon>
        <taxon>Podospora</taxon>
    </lineage>
</organism>
<evidence type="ECO:0000259" key="1">
    <source>
        <dbReference type="Pfam" id="PF24864"/>
    </source>
</evidence>
<proteinExistence type="predicted"/>
<dbReference type="InterPro" id="IPR056632">
    <property type="entry name" value="DUF7730"/>
</dbReference>
<evidence type="ECO:0000313" key="3">
    <source>
        <dbReference type="Proteomes" id="UP001301958"/>
    </source>
</evidence>
<comment type="caution">
    <text evidence="2">The sequence shown here is derived from an EMBL/GenBank/DDBJ whole genome shotgun (WGS) entry which is preliminary data.</text>
</comment>